<proteinExistence type="predicted"/>
<dbReference type="Proteomes" id="UP000224460">
    <property type="component" value="Unassembled WGS sequence"/>
</dbReference>
<accession>A0AC61DB71</accession>
<reference evidence="1" key="1">
    <citation type="submission" date="2017-10" db="EMBL/GenBank/DDBJ databases">
        <title>Genome sequence of cellulolytic Lachnospiraceae bacterium XHS1971 isolated from hotspring sediment.</title>
        <authorList>
            <person name="Vasudevan G."/>
            <person name="Joshi A.J."/>
            <person name="Hivarkar S."/>
            <person name="Lanjekar V.B."/>
            <person name="Dhakephalkar P.K."/>
            <person name="Dagar S."/>
        </authorList>
    </citation>
    <scope>NUCLEOTIDE SEQUENCE</scope>
    <source>
        <strain evidence="1">XHS1971</strain>
    </source>
</reference>
<dbReference type="EMBL" id="PEDL01000015">
    <property type="protein sequence ID" value="PHV69971.1"/>
    <property type="molecule type" value="Genomic_DNA"/>
</dbReference>
<comment type="caution">
    <text evidence="1">The sequence shown here is derived from an EMBL/GenBank/DDBJ whole genome shotgun (WGS) entry which is preliminary data.</text>
</comment>
<evidence type="ECO:0000313" key="1">
    <source>
        <dbReference type="EMBL" id="PHV69971.1"/>
    </source>
</evidence>
<sequence>MLKDLVLKSRSYRRFDQSVEVKEEDLRELVDLARLTPSGMNKQPLRYMLSYTKENNEKIFPTLKWAGYLTQWDGPEEGEKPSAYIVMLKDTSLGAYAMQDEGIVAQTILLGATEKGLGGCMFGSINRGELKKQLDLEEKYEVAMVIALGKPIEEVVIDKLEQDGEFKYWRDENKVHHVPKRQLEDLIIK</sequence>
<evidence type="ECO:0000313" key="2">
    <source>
        <dbReference type="Proteomes" id="UP000224460"/>
    </source>
</evidence>
<keyword evidence="2" id="KW-1185">Reference proteome</keyword>
<organism evidence="1 2">
    <name type="scientific">Sporanaerobium hydrogeniformans</name>
    <dbReference type="NCBI Taxonomy" id="3072179"/>
    <lineage>
        <taxon>Bacteria</taxon>
        <taxon>Bacillati</taxon>
        <taxon>Bacillota</taxon>
        <taxon>Clostridia</taxon>
        <taxon>Lachnospirales</taxon>
        <taxon>Lachnospiraceae</taxon>
        <taxon>Sporanaerobium</taxon>
    </lineage>
</organism>
<gene>
    <name evidence="1" type="ORF">CS063_12550</name>
</gene>
<protein>
    <submittedName>
        <fullName evidence="1">Nitroreductase</fullName>
    </submittedName>
</protein>
<name>A0AC61DB71_9FIRM</name>